<keyword evidence="1" id="KW-0812">Transmembrane</keyword>
<accession>A0AAW6U439</accession>
<dbReference type="RefSeq" id="WP_349245855.1">
    <property type="nucleotide sequence ID" value="NZ_JASCXX010000020.1"/>
</dbReference>
<keyword evidence="3" id="KW-1185">Reference proteome</keyword>
<name>A0AAW6U439_9BACT</name>
<evidence type="ECO:0000313" key="2">
    <source>
        <dbReference type="EMBL" id="MDI6450444.1"/>
    </source>
</evidence>
<proteinExistence type="predicted"/>
<dbReference type="AlphaFoldDB" id="A0AAW6U439"/>
<dbReference type="Proteomes" id="UP001431776">
    <property type="component" value="Unassembled WGS sequence"/>
</dbReference>
<feature type="transmembrane region" description="Helical" evidence="1">
    <location>
        <begin position="53"/>
        <end position="78"/>
    </location>
</feature>
<feature type="transmembrane region" description="Helical" evidence="1">
    <location>
        <begin position="90"/>
        <end position="111"/>
    </location>
</feature>
<protein>
    <submittedName>
        <fullName evidence="2">Uncharacterized protein</fullName>
    </submittedName>
</protein>
<comment type="caution">
    <text evidence="2">The sequence shown here is derived from an EMBL/GenBank/DDBJ whole genome shotgun (WGS) entry which is preliminary data.</text>
</comment>
<dbReference type="EMBL" id="JASCXX010000020">
    <property type="protein sequence ID" value="MDI6450444.1"/>
    <property type="molecule type" value="Genomic_DNA"/>
</dbReference>
<feature type="transmembrane region" description="Helical" evidence="1">
    <location>
        <begin position="12"/>
        <end position="33"/>
    </location>
</feature>
<evidence type="ECO:0000313" key="3">
    <source>
        <dbReference type="Proteomes" id="UP001431776"/>
    </source>
</evidence>
<gene>
    <name evidence="2" type="ORF">QJ522_15390</name>
</gene>
<sequence length="112" mass="11130">MTRQVVGYRKSGGAVVGAVWIAVISLLLFWLPFFGPLIAGFVGGKQAGTVGSALGAVFLPAILLGMLFFVFGTAVTFMPLVGAMAGAGGFIAAVAFVSAPLLIGAILGGALA</sequence>
<keyword evidence="1" id="KW-1133">Transmembrane helix</keyword>
<evidence type="ECO:0000256" key="1">
    <source>
        <dbReference type="SAM" id="Phobius"/>
    </source>
</evidence>
<keyword evidence="1" id="KW-0472">Membrane</keyword>
<organism evidence="2 3">
    <name type="scientific">Anaerobaca lacustris</name>
    <dbReference type="NCBI Taxonomy" id="3044600"/>
    <lineage>
        <taxon>Bacteria</taxon>
        <taxon>Pseudomonadati</taxon>
        <taxon>Planctomycetota</taxon>
        <taxon>Phycisphaerae</taxon>
        <taxon>Sedimentisphaerales</taxon>
        <taxon>Anaerobacaceae</taxon>
        <taxon>Anaerobaca</taxon>
    </lineage>
</organism>
<reference evidence="2" key="1">
    <citation type="submission" date="2023-05" db="EMBL/GenBank/DDBJ databases">
        <title>Anaerotaeda fermentans gen. nov., sp. nov., a novel anaerobic planctomycete of the new family within the order Sedimentisphaerales isolated from Taman Peninsula, Russia.</title>
        <authorList>
            <person name="Khomyakova M.A."/>
            <person name="Merkel A.Y."/>
            <person name="Slobodkin A.I."/>
        </authorList>
    </citation>
    <scope>NUCLEOTIDE SEQUENCE</scope>
    <source>
        <strain evidence="2">M17dextr</strain>
    </source>
</reference>